<dbReference type="Pfam" id="PF00953">
    <property type="entry name" value="Glycos_transf_4"/>
    <property type="match status" value="1"/>
</dbReference>
<evidence type="ECO:0000256" key="8">
    <source>
        <dbReference type="SAM" id="Phobius"/>
    </source>
</evidence>
<dbReference type="eggNOG" id="COG0472">
    <property type="taxonomic scope" value="Bacteria"/>
</dbReference>
<organism evidence="9 10">
    <name type="scientific">Martelella mediterranea DSM 17316</name>
    <dbReference type="NCBI Taxonomy" id="1122214"/>
    <lineage>
        <taxon>Bacteria</taxon>
        <taxon>Pseudomonadati</taxon>
        <taxon>Pseudomonadota</taxon>
        <taxon>Alphaproteobacteria</taxon>
        <taxon>Hyphomicrobiales</taxon>
        <taxon>Aurantimonadaceae</taxon>
        <taxon>Martelella</taxon>
    </lineage>
</organism>
<dbReference type="EMBL" id="CP020330">
    <property type="protein sequence ID" value="AQZ53437.1"/>
    <property type="molecule type" value="Genomic_DNA"/>
</dbReference>
<evidence type="ECO:0000256" key="7">
    <source>
        <dbReference type="PIRSR" id="PIRSR600715-1"/>
    </source>
</evidence>
<dbReference type="InterPro" id="IPR000715">
    <property type="entry name" value="Glycosyl_transferase_4"/>
</dbReference>
<feature type="transmembrane region" description="Helical" evidence="8">
    <location>
        <begin position="143"/>
        <end position="160"/>
    </location>
</feature>
<name>A0A1U9Z6U3_9HYPH</name>
<evidence type="ECO:0000256" key="5">
    <source>
        <dbReference type="ARBA" id="ARBA00022989"/>
    </source>
</evidence>
<feature type="transmembrane region" description="Helical" evidence="8">
    <location>
        <begin position="59"/>
        <end position="77"/>
    </location>
</feature>
<proteinExistence type="predicted"/>
<evidence type="ECO:0000313" key="9">
    <source>
        <dbReference type="EMBL" id="AQZ53437.1"/>
    </source>
</evidence>
<evidence type="ECO:0000256" key="2">
    <source>
        <dbReference type="ARBA" id="ARBA00022475"/>
    </source>
</evidence>
<dbReference type="RefSeq" id="WP_018064509.1">
    <property type="nucleotide sequence ID" value="NZ_AQWH01000007.1"/>
</dbReference>
<evidence type="ECO:0000256" key="1">
    <source>
        <dbReference type="ARBA" id="ARBA00004651"/>
    </source>
</evidence>
<keyword evidence="3 9" id="KW-0808">Transferase</keyword>
<reference evidence="9 10" key="1">
    <citation type="submission" date="2017-03" db="EMBL/GenBank/DDBJ databases">
        <title>Foreign affairs: Plasmid Transfer between Roseobacters and Rhizobia.</title>
        <authorList>
            <person name="Bartling P."/>
            <person name="Bunk B."/>
            <person name="Overmann J."/>
            <person name="Brinkmann H."/>
            <person name="Petersen J."/>
        </authorList>
    </citation>
    <scope>NUCLEOTIDE SEQUENCE [LARGE SCALE GENOMIC DNA]</scope>
    <source>
        <strain evidence="9 10">MACL11</strain>
    </source>
</reference>
<dbReference type="EC" id="2.7.8.33" evidence="9"/>
<dbReference type="GO" id="GO:0036380">
    <property type="term" value="F:UDP-N-acetylglucosamine-undecaprenyl-phosphate N-acetylglucosaminephosphotransferase activity"/>
    <property type="evidence" value="ECO:0007669"/>
    <property type="project" value="UniProtKB-EC"/>
</dbReference>
<dbReference type="GO" id="GO:0046872">
    <property type="term" value="F:metal ion binding"/>
    <property type="evidence" value="ECO:0007669"/>
    <property type="project" value="UniProtKB-KW"/>
</dbReference>
<feature type="binding site" evidence="7">
    <location>
        <position position="171"/>
    </location>
    <ligand>
        <name>Mg(2+)</name>
        <dbReference type="ChEBI" id="CHEBI:18420"/>
    </ligand>
</feature>
<gene>
    <name evidence="9" type="primary">wecA</name>
    <name evidence="9" type="ORF">Mame_04142</name>
</gene>
<evidence type="ECO:0000256" key="6">
    <source>
        <dbReference type="ARBA" id="ARBA00023136"/>
    </source>
</evidence>
<feature type="transmembrane region" description="Helical" evidence="8">
    <location>
        <begin position="198"/>
        <end position="216"/>
    </location>
</feature>
<feature type="transmembrane region" description="Helical" evidence="8">
    <location>
        <begin position="29"/>
        <end position="47"/>
    </location>
</feature>
<keyword evidence="10" id="KW-1185">Reference proteome</keyword>
<keyword evidence="4 8" id="KW-0812">Transmembrane</keyword>
<evidence type="ECO:0000256" key="3">
    <source>
        <dbReference type="ARBA" id="ARBA00022679"/>
    </source>
</evidence>
<comment type="subcellular location">
    <subcellularLocation>
        <location evidence="1">Cell membrane</location>
        <topology evidence="1">Multi-pass membrane protein</topology>
    </subcellularLocation>
</comment>
<sequence length="332" mass="35842">MPTPRIGGVAILVALVSFGVLIPDTGNHNLWLLLPSLMPVFLAGLAEDLGFNVSPRDRLLAAAISSLLAILLFKLWIPRTDIPLIGAILMFAPFAMAITIFGGAGICNAFNLVDGVNGLSGLIAVVVAASLAAIAAQNGLFEVSAWCAVVMGALLGFLVFNFPLGKIFLGDAGAYGIGHVLAWLAFLILNFVPDLTPWALLLIFFWPIADTMLAIFRRRIAGRPADQPDRLHFHQLVMRALEISVLGRNARHISNPMTTVILAPMFTAPAIAGVLFWNKPAMAALLLVFFAALFVATYQFGARITAALRPQSGHRFNFHLAHHKRLSHKKDL</sequence>
<feature type="transmembrane region" description="Helical" evidence="8">
    <location>
        <begin position="257"/>
        <end position="277"/>
    </location>
</feature>
<dbReference type="PANTHER" id="PTHR22926">
    <property type="entry name" value="PHOSPHO-N-ACETYLMURAMOYL-PENTAPEPTIDE-TRANSFERASE"/>
    <property type="match status" value="1"/>
</dbReference>
<feature type="transmembrane region" description="Helical" evidence="8">
    <location>
        <begin position="172"/>
        <end position="192"/>
    </location>
</feature>
<dbReference type="AlphaFoldDB" id="A0A1U9Z6U3"/>
<comment type="cofactor">
    <cofactor evidence="7">
        <name>Mg(2+)</name>
        <dbReference type="ChEBI" id="CHEBI:18420"/>
    </cofactor>
</comment>
<dbReference type="KEGG" id="mmed:Mame_04142"/>
<keyword evidence="2" id="KW-1003">Cell membrane</keyword>
<dbReference type="GO" id="GO:0009103">
    <property type="term" value="P:lipopolysaccharide biosynthetic process"/>
    <property type="evidence" value="ECO:0007669"/>
    <property type="project" value="TreeGrafter"/>
</dbReference>
<dbReference type="GO" id="GO:0005886">
    <property type="term" value="C:plasma membrane"/>
    <property type="evidence" value="ECO:0007669"/>
    <property type="project" value="UniProtKB-SubCell"/>
</dbReference>
<keyword evidence="6 8" id="KW-0472">Membrane</keyword>
<feature type="transmembrane region" description="Helical" evidence="8">
    <location>
        <begin position="119"/>
        <end position="137"/>
    </location>
</feature>
<dbReference type="OrthoDB" id="9783652at2"/>
<dbReference type="STRING" id="1122214.Mame_04142"/>
<evidence type="ECO:0000256" key="4">
    <source>
        <dbReference type="ARBA" id="ARBA00022692"/>
    </source>
</evidence>
<accession>A0A1U9Z6U3</accession>
<protein>
    <submittedName>
        <fullName evidence="9">Undecaprenyl-phosphate alpha-N-acetylglucosaminyl 1-phosphate transferase</fullName>
        <ecNumber evidence="9">2.7.8.33</ecNumber>
    </submittedName>
</protein>
<keyword evidence="5 8" id="KW-1133">Transmembrane helix</keyword>
<keyword evidence="7" id="KW-0460">Magnesium</keyword>
<feature type="transmembrane region" description="Helical" evidence="8">
    <location>
        <begin position="283"/>
        <end position="301"/>
    </location>
</feature>
<dbReference type="PANTHER" id="PTHR22926:SF3">
    <property type="entry name" value="UNDECAPRENYL-PHOSPHATE ALPHA-N-ACETYLGLUCOSAMINYL 1-PHOSPHATE TRANSFERASE"/>
    <property type="match status" value="1"/>
</dbReference>
<feature type="transmembrane region" description="Helical" evidence="8">
    <location>
        <begin position="83"/>
        <end position="107"/>
    </location>
</feature>
<feature type="binding site" evidence="7">
    <location>
        <position position="111"/>
    </location>
    <ligand>
        <name>Mg(2+)</name>
        <dbReference type="ChEBI" id="CHEBI:18420"/>
    </ligand>
</feature>
<evidence type="ECO:0000313" key="10">
    <source>
        <dbReference type="Proteomes" id="UP000191135"/>
    </source>
</evidence>
<dbReference type="GO" id="GO:0044038">
    <property type="term" value="P:cell wall macromolecule biosynthetic process"/>
    <property type="evidence" value="ECO:0007669"/>
    <property type="project" value="TreeGrafter"/>
</dbReference>
<dbReference type="Proteomes" id="UP000191135">
    <property type="component" value="Chromosome"/>
</dbReference>
<dbReference type="GO" id="GO:0071555">
    <property type="term" value="P:cell wall organization"/>
    <property type="evidence" value="ECO:0007669"/>
    <property type="project" value="TreeGrafter"/>
</dbReference>
<keyword evidence="7" id="KW-0479">Metal-binding</keyword>
<dbReference type="CDD" id="cd06912">
    <property type="entry name" value="GT_MraY_like"/>
    <property type="match status" value="1"/>
</dbReference>